<dbReference type="PATRIC" id="fig|1813736.3.peg.3551"/>
<dbReference type="STRING" id="1855912.LuPra_03345"/>
<evidence type="ECO:0000313" key="3">
    <source>
        <dbReference type="Proteomes" id="UP000076079"/>
    </source>
</evidence>
<gene>
    <name evidence="2" type="ORF">LuPra_03345</name>
</gene>
<dbReference type="InterPro" id="IPR017799">
    <property type="entry name" value="Tscrpt_reg_PadR_acidobac-type"/>
</dbReference>
<sequence>MAVRKGDLLQGTLDLLVLKVLWTGPNHGYGITARLHQLSDDVLRVEEGSLYPALYRMEEQGLIEAEWRPTSNNRNAKFYALTRKGRRAAQAELEGWLRLSGAVARVLRALEQEA</sequence>
<dbReference type="InterPro" id="IPR005149">
    <property type="entry name" value="Tscrpt_reg_PadR_N"/>
</dbReference>
<dbReference type="InterPro" id="IPR036390">
    <property type="entry name" value="WH_DNA-bd_sf"/>
</dbReference>
<dbReference type="KEGG" id="abac:LuPra_03345"/>
<dbReference type="InterPro" id="IPR036388">
    <property type="entry name" value="WH-like_DNA-bd_sf"/>
</dbReference>
<proteinExistence type="predicted"/>
<dbReference type="Gene3D" id="1.10.10.10">
    <property type="entry name" value="Winged helix-like DNA-binding domain superfamily/Winged helix DNA-binding domain"/>
    <property type="match status" value="1"/>
</dbReference>
<dbReference type="Proteomes" id="UP000076079">
    <property type="component" value="Chromosome"/>
</dbReference>
<evidence type="ECO:0000313" key="2">
    <source>
        <dbReference type="EMBL" id="AMY10117.1"/>
    </source>
</evidence>
<reference evidence="2 3" key="1">
    <citation type="journal article" date="2016" name="Genome Announc.">
        <title>First Complete Genome Sequence of a Subdivision 6 Acidobacterium Strain.</title>
        <authorList>
            <person name="Huang S."/>
            <person name="Vieira S."/>
            <person name="Bunk B."/>
            <person name="Riedel T."/>
            <person name="Sproer C."/>
            <person name="Overmann J."/>
        </authorList>
    </citation>
    <scope>NUCLEOTIDE SEQUENCE [LARGE SCALE GENOMIC DNA]</scope>
    <source>
        <strain evidence="3">DSM 100886 HEG_-6_39</strain>
    </source>
</reference>
<dbReference type="RefSeq" id="WP_110171793.1">
    <property type="nucleotide sequence ID" value="NZ_CP015136.1"/>
</dbReference>
<protein>
    <submittedName>
        <fullName evidence="2">Lineage-specific thermal regulator protein</fullName>
    </submittedName>
</protein>
<keyword evidence="3" id="KW-1185">Reference proteome</keyword>
<dbReference type="InterPro" id="IPR052509">
    <property type="entry name" value="Metal_resp_DNA-bind_regulator"/>
</dbReference>
<dbReference type="SUPFAM" id="SSF46785">
    <property type="entry name" value="Winged helix' DNA-binding domain"/>
    <property type="match status" value="1"/>
</dbReference>
<organism evidence="2 3">
    <name type="scientific">Luteitalea pratensis</name>
    <dbReference type="NCBI Taxonomy" id="1855912"/>
    <lineage>
        <taxon>Bacteria</taxon>
        <taxon>Pseudomonadati</taxon>
        <taxon>Acidobacteriota</taxon>
        <taxon>Vicinamibacteria</taxon>
        <taxon>Vicinamibacterales</taxon>
        <taxon>Vicinamibacteraceae</taxon>
        <taxon>Luteitalea</taxon>
    </lineage>
</organism>
<accession>A0A143PN95</accession>
<dbReference type="OrthoDB" id="122286at2"/>
<dbReference type="PANTHER" id="PTHR33169:SF14">
    <property type="entry name" value="TRANSCRIPTIONAL REGULATOR RV3488"/>
    <property type="match status" value="1"/>
</dbReference>
<feature type="domain" description="Transcription regulator PadR N-terminal" evidence="1">
    <location>
        <begin position="17"/>
        <end position="90"/>
    </location>
</feature>
<dbReference type="AlphaFoldDB" id="A0A143PN95"/>
<dbReference type="Pfam" id="PF03551">
    <property type="entry name" value="PadR"/>
    <property type="match status" value="1"/>
</dbReference>
<dbReference type="EMBL" id="CP015136">
    <property type="protein sequence ID" value="AMY10117.1"/>
    <property type="molecule type" value="Genomic_DNA"/>
</dbReference>
<reference evidence="3" key="2">
    <citation type="submission" date="2016-04" db="EMBL/GenBank/DDBJ databases">
        <title>First Complete Genome Sequence of a Subdivision 6 Acidobacterium.</title>
        <authorList>
            <person name="Huang S."/>
            <person name="Vieira S."/>
            <person name="Bunk B."/>
            <person name="Riedel T."/>
            <person name="Sproeer C."/>
            <person name="Overmann J."/>
        </authorList>
    </citation>
    <scope>NUCLEOTIDE SEQUENCE [LARGE SCALE GENOMIC DNA]</scope>
    <source>
        <strain evidence="3">DSM 100886 HEG_-6_39</strain>
    </source>
</reference>
<name>A0A143PN95_LUTPR</name>
<dbReference type="NCBIfam" id="TIGR03433">
    <property type="entry name" value="padR_acidobact"/>
    <property type="match status" value="1"/>
</dbReference>
<evidence type="ECO:0000259" key="1">
    <source>
        <dbReference type="Pfam" id="PF03551"/>
    </source>
</evidence>
<dbReference type="PANTHER" id="PTHR33169">
    <property type="entry name" value="PADR-FAMILY TRANSCRIPTIONAL REGULATOR"/>
    <property type="match status" value="1"/>
</dbReference>